<dbReference type="Gramene" id="Kaladp0039s0326.1.v1.1">
    <property type="protein sequence ID" value="Kaladp0039s0326.1.v1.1"/>
    <property type="gene ID" value="Kaladp0039s0326.v1.1"/>
</dbReference>
<feature type="compositionally biased region" description="Polar residues" evidence="1">
    <location>
        <begin position="160"/>
        <end position="170"/>
    </location>
</feature>
<dbReference type="PANTHER" id="PTHR35986">
    <property type="entry name" value="EXPRESSED PROTEIN"/>
    <property type="match status" value="1"/>
</dbReference>
<reference evidence="2" key="1">
    <citation type="submission" date="2021-01" db="UniProtKB">
        <authorList>
            <consortium name="EnsemblPlants"/>
        </authorList>
    </citation>
    <scope>IDENTIFICATION</scope>
</reference>
<keyword evidence="3" id="KW-1185">Reference proteome</keyword>
<evidence type="ECO:0000313" key="3">
    <source>
        <dbReference type="Proteomes" id="UP000594263"/>
    </source>
</evidence>
<protein>
    <submittedName>
        <fullName evidence="2">Uncharacterized protein</fullName>
    </submittedName>
</protein>
<dbReference type="AlphaFoldDB" id="A0A7N0TKY5"/>
<feature type="region of interest" description="Disordered" evidence="1">
    <location>
        <begin position="151"/>
        <end position="170"/>
    </location>
</feature>
<organism evidence="2 3">
    <name type="scientific">Kalanchoe fedtschenkoi</name>
    <name type="common">Lavender scallops</name>
    <name type="synonym">South American air plant</name>
    <dbReference type="NCBI Taxonomy" id="63787"/>
    <lineage>
        <taxon>Eukaryota</taxon>
        <taxon>Viridiplantae</taxon>
        <taxon>Streptophyta</taxon>
        <taxon>Embryophyta</taxon>
        <taxon>Tracheophyta</taxon>
        <taxon>Spermatophyta</taxon>
        <taxon>Magnoliopsida</taxon>
        <taxon>eudicotyledons</taxon>
        <taxon>Gunneridae</taxon>
        <taxon>Pentapetalae</taxon>
        <taxon>Saxifragales</taxon>
        <taxon>Crassulaceae</taxon>
        <taxon>Kalanchoe</taxon>
    </lineage>
</organism>
<proteinExistence type="predicted"/>
<feature type="compositionally biased region" description="Basic residues" evidence="1">
    <location>
        <begin position="238"/>
        <end position="253"/>
    </location>
</feature>
<feature type="compositionally biased region" description="Polar residues" evidence="1">
    <location>
        <begin position="257"/>
        <end position="273"/>
    </location>
</feature>
<accession>A0A7N0TKY5</accession>
<dbReference type="OMA" id="NPWRMQL"/>
<dbReference type="PANTHER" id="PTHR35986:SF1">
    <property type="entry name" value="OS10G0430800 PROTEIN"/>
    <property type="match status" value="1"/>
</dbReference>
<name>A0A7N0TKY5_KALFE</name>
<dbReference type="Proteomes" id="UP000594263">
    <property type="component" value="Unplaced"/>
</dbReference>
<dbReference type="EnsemblPlants" id="Kaladp0039s0326.1.v1.1">
    <property type="protein sequence ID" value="Kaladp0039s0326.1.v1.1"/>
    <property type="gene ID" value="Kaladp0039s0326.v1.1"/>
</dbReference>
<feature type="region of interest" description="Disordered" evidence="1">
    <location>
        <begin position="224"/>
        <end position="273"/>
    </location>
</feature>
<evidence type="ECO:0000256" key="1">
    <source>
        <dbReference type="SAM" id="MobiDB-lite"/>
    </source>
</evidence>
<sequence>MGEALFDLEQVLRSKRQVTPQETNVLLTCKSEAIKDFVIGASVGAGLTWFATRRAKTFLRINLLAGGAFIAGMWRFSNSLDASVDQILSMDGSRMQTELANIIVHKYRDNPWGMQRISKHFYIEEVYEDTHPDRPKLRWRPRNAFTEKVDCSETTKENHQNGSLSNSDGKLINLESSSRQVSALKDAKQIDLHGDRRQVYAAKVDPGLKTIDDPLDFVFGYSSEEDQLSKTPSNRAAVKSRGHRRAHRRRRMHRQQEGSSSNSGYARMQLASQ</sequence>
<evidence type="ECO:0000313" key="2">
    <source>
        <dbReference type="EnsemblPlants" id="Kaladp0039s0326.1.v1.1"/>
    </source>
</evidence>